<feature type="compositionally biased region" description="Polar residues" evidence="1">
    <location>
        <begin position="1625"/>
        <end position="1638"/>
    </location>
</feature>
<evidence type="ECO:0000313" key="6">
    <source>
        <dbReference type="RefSeq" id="XP_039141768.1"/>
    </source>
</evidence>
<dbReference type="InterPro" id="IPR014002">
    <property type="entry name" value="Agenet_dom_plant"/>
</dbReference>
<feature type="compositionally biased region" description="Polar residues" evidence="1">
    <location>
        <begin position="903"/>
        <end position="912"/>
    </location>
</feature>
<feature type="region of interest" description="Disordered" evidence="1">
    <location>
        <begin position="2120"/>
        <end position="2146"/>
    </location>
</feature>
<evidence type="ECO:0000256" key="1">
    <source>
        <dbReference type="SAM" id="MobiDB-lite"/>
    </source>
</evidence>
<feature type="region of interest" description="Disordered" evidence="1">
    <location>
        <begin position="1084"/>
        <end position="1125"/>
    </location>
</feature>
<name>A0AB40CQH8_DIOCR</name>
<dbReference type="PANTHER" id="PTHR48429">
    <property type="entry name" value="AGENET DOMAIN-CONTAINING PROTEIN"/>
    <property type="match status" value="1"/>
</dbReference>
<protein>
    <submittedName>
        <fullName evidence="4 5">Uncharacterized protein LOC120279009 isoform X1</fullName>
    </submittedName>
</protein>
<feature type="compositionally biased region" description="Low complexity" evidence="1">
    <location>
        <begin position="1984"/>
        <end position="1994"/>
    </location>
</feature>
<dbReference type="PANTHER" id="PTHR48429:SF1">
    <property type="entry name" value="AGENET DOMAIN-CONTAINING PROTEIN"/>
    <property type="match status" value="1"/>
</dbReference>
<feature type="compositionally biased region" description="Polar residues" evidence="1">
    <location>
        <begin position="797"/>
        <end position="818"/>
    </location>
</feature>
<dbReference type="PROSITE" id="PS00213">
    <property type="entry name" value="LIPOCALIN"/>
    <property type="match status" value="1"/>
</dbReference>
<feature type="domain" description="Agenet" evidence="2">
    <location>
        <begin position="1658"/>
        <end position="1716"/>
    </location>
</feature>
<keyword evidence="3" id="KW-1185">Reference proteome</keyword>
<dbReference type="InterPro" id="IPR008395">
    <property type="entry name" value="Agenet-like_dom"/>
</dbReference>
<feature type="region of interest" description="Disordered" evidence="1">
    <location>
        <begin position="1262"/>
        <end position="1288"/>
    </location>
</feature>
<dbReference type="Pfam" id="PF05641">
    <property type="entry name" value="Agenet"/>
    <property type="match status" value="1"/>
</dbReference>
<dbReference type="RefSeq" id="XP_039141765.1">
    <property type="nucleotide sequence ID" value="XM_039285831.1"/>
</dbReference>
<feature type="region of interest" description="Disordered" evidence="1">
    <location>
        <begin position="747"/>
        <end position="768"/>
    </location>
</feature>
<organism evidence="3 5">
    <name type="scientific">Dioscorea cayennensis subsp. rotundata</name>
    <name type="common">White Guinea yam</name>
    <name type="synonym">Dioscorea rotundata</name>
    <dbReference type="NCBI Taxonomy" id="55577"/>
    <lineage>
        <taxon>Eukaryota</taxon>
        <taxon>Viridiplantae</taxon>
        <taxon>Streptophyta</taxon>
        <taxon>Embryophyta</taxon>
        <taxon>Tracheophyta</taxon>
        <taxon>Spermatophyta</taxon>
        <taxon>Magnoliopsida</taxon>
        <taxon>Liliopsida</taxon>
        <taxon>Dioscoreales</taxon>
        <taxon>Dioscoreaceae</taxon>
        <taxon>Dioscorea</taxon>
    </lineage>
</organism>
<feature type="region of interest" description="Disordered" evidence="1">
    <location>
        <begin position="1610"/>
        <end position="1638"/>
    </location>
</feature>
<sequence>MDYDDNDFQSQNFQLVGEDNRFPSSLQSFSLPKLDLDDHFDVRLKFDPLVESECFLGIQGQDNNWIENFSSGSSALDFTSSAAESCSISRHNNVWSEATSSESVEMLLKSVGGDELINDGSIIEEVGAHDQLTGVEGHIQTCYKMDDIIKIDPTQPPDICSKSLSGVNECQGRDQSQVDALAQASEGEKSGMDMDVGSFGERSGSDQESGAEQCTIDRKGIASLADAPPKCAAVCEDLLEKTVDEDPVGVTKIDREASAPVACSVQADDSVVSAGNLMLSENVMEKNSDIPMTLNDSFKHESDHDNVTDEPSVSCGADNTLTSVKNSSCLEANVDPPVLLMERCNESIFSGNPDELLEAIAYPVNTCNKDGEIGDFKMARTEQMPYLKLEGGRNQEKSSVEFNKEENADQSCGTEVEDVSQNLQESCSKNNSCSENVLCTEIVKLTDGHGEVKLDRSTEGMKENDGSEIGEIKDISSQLGNNSNREAAELDSSNEERHGAVGPEVKNGDTLPTRVFDTSLLKIASSDEDKSVADGAFEKEVTADLPQTDFLDKSFSATLANDTDVDLLSSTSHKSLGMSSDHKSKAESCDIQETLHDSLPEWAQPSIHSSTISSNSDASIVLDKINPISAAVQDTVMLNVVEDSSTNNMVHNMPEKRETESTLQPPLSVNVMHFTETSCSLLKNAEAQTFDKQVSDPIAMDGLSGEEIIHVDSVASLPAADVYSAFPTNETNNQQSHSDEAQLIDADLEPDQRKSSIPPSDSIQEDKKDDTCMMVSKAYSNFQLITSKNSVDDSDRSSPISESAEANQANVTSVNAEQLSPEGRAENLSSHGPDLVSPTVTSCIEISKDRREQQKKNEDLSNRAGSVGEDRCCISADTARSACGAEPVDNNSKEGTALEDNRNPSFEVSTAICSDKTHNVSRPPTVKPQKRSQTATKNTQESHFESEVEVTKTIHEDGTVASRSYSGKTAKPDGKITEETPPLSQTTEKDGKQCSTPPSAVLTMGSDNYPEMRQYPGTKDASLFHQPFTDLQQVQLRAQIFVYGSLIQGTPPDEACMLSAFGETDVRRGYWEGMLRVAVERFQNQKSPSSGCETPVHSRSGVRVSEQVTRSKSLPNKSHNPPVTKFAPSVSSLSFPTPLWSSSARDSLQASMPRGTHLDFNQAVSPLHSYQSPQMGHYSSNGASWFPPNYPATVVIPSQCSRLDANPQYSAVPVTATVQVTPTRESSVSRASVQPGAASALLPSPGPSVTVATTVPIEVNRKTPTIVNNKNPSPAQRSRKRKKTTVSDKVEPVFPASQTQAEPAAATPIAKTVTFSAVQPSSSSPTKNSSIVPVITSCNISPTHNQIVASGNTEQSAIFPEETSSRIEQTKLQAEEAAALASSAVRHSQGIWSQLALQKNSGLASECEEKLASAAVAAAAAAAVAKAAAAAAKVASDAALQAKMMADEALDLVKTANTSKNSDADYHVGKKMTMLTPVSILKGKDKFHGSSSVISAAREASRRRLEAASAAAKRAENLDAILRAAELAAEAVAQAGVIVAMGDPLPVAFNELAEAGPENYFKVLSSASGRSGKTSQIAGDQLAVDFSGGQDKSAKNASDWLNHNEIQKVPAGDTKSSHDKLPSAAEQNHSGSIMGNASSSDPIIICERDHLASISMENGISKDTLVEVMPNDDRFRGAWFSAHVLELKDGKAHVCYNDLQDEGSGQRKEWIPLEVDGNKAPRIRIAHPMTITKPEGTKKRRRDAVGKYEWSVGDHVEAWRFDGWWEGIVTEKSKEDETNLTVHFPAGGDTLTFKAWNLRPSLIWKDGQWTQWVRFRDVSCQSYEGDTPFEKRPKLSRLEASLNSEVDGRGNEETRPLTLSAKESTFTAGKNVRGEKSSNPRQMTRTGLRKEGAGVVFGIPKPGKKRKFMEVSKHYVADKMDKISEGNDSTKFANFFMPQASRLLRSTSKTDPQGKRAFNSRPKWSRPVKSQTIQSRSMAEKENSSVSNASASSGGESGQDLSLHPVASLGNEHDQLIKKNTLEMGSSFRAVGPTSSSSLEFSFQSVPGVATLKNFSGAEDDRGIKGKLMSVAEKSFRSEKGFEHPGKAMSETVEPRRSNRRIQPTSRLLEGLQSSLIISKIPNVSHDKGPRALHRGGSSSRGNTHG</sequence>
<dbReference type="InterPro" id="IPR055274">
    <property type="entry name" value="SWO1"/>
</dbReference>
<evidence type="ECO:0000313" key="5">
    <source>
        <dbReference type="RefSeq" id="XP_039141767.1"/>
    </source>
</evidence>
<feature type="compositionally biased region" description="Polar residues" evidence="1">
    <location>
        <begin position="1262"/>
        <end position="1276"/>
    </location>
</feature>
<dbReference type="Proteomes" id="UP001515500">
    <property type="component" value="Chromosome 16"/>
</dbReference>
<evidence type="ECO:0000259" key="2">
    <source>
        <dbReference type="SMART" id="SM00743"/>
    </source>
</evidence>
<feature type="compositionally biased region" description="Polar residues" evidence="1">
    <location>
        <begin position="1106"/>
        <end position="1121"/>
    </location>
</feature>
<evidence type="ECO:0000313" key="4">
    <source>
        <dbReference type="RefSeq" id="XP_039141765.1"/>
    </source>
</evidence>
<feature type="region of interest" description="Disordered" evidence="1">
    <location>
        <begin position="2078"/>
        <end position="2107"/>
    </location>
</feature>
<feature type="region of interest" description="Disordered" evidence="1">
    <location>
        <begin position="1943"/>
        <end position="2004"/>
    </location>
</feature>
<feature type="compositionally biased region" description="Polar residues" evidence="1">
    <location>
        <begin position="2137"/>
        <end position="2146"/>
    </location>
</feature>
<feature type="compositionally biased region" description="Basic and acidic residues" evidence="1">
    <location>
        <begin position="940"/>
        <end position="958"/>
    </location>
</feature>
<feature type="compositionally biased region" description="Polar residues" evidence="1">
    <location>
        <begin position="476"/>
        <end position="485"/>
    </location>
</feature>
<dbReference type="GeneID" id="120279009"/>
<dbReference type="RefSeq" id="XP_039141767.1">
    <property type="nucleotide sequence ID" value="XM_039285833.1"/>
</dbReference>
<feature type="region of interest" description="Disordered" evidence="1">
    <location>
        <begin position="883"/>
        <end position="1007"/>
    </location>
</feature>
<feature type="region of interest" description="Disordered" evidence="1">
    <location>
        <begin position="789"/>
        <end position="840"/>
    </location>
</feature>
<feature type="region of interest" description="Disordered" evidence="1">
    <location>
        <begin position="186"/>
        <end position="212"/>
    </location>
</feature>
<feature type="compositionally biased region" description="Polar residues" evidence="1">
    <location>
        <begin position="1968"/>
        <end position="1977"/>
    </location>
</feature>
<reference evidence="4 5" key="1">
    <citation type="submission" date="2025-04" db="UniProtKB">
        <authorList>
            <consortium name="RefSeq"/>
        </authorList>
    </citation>
    <scope>IDENTIFICATION</scope>
</reference>
<dbReference type="RefSeq" id="XP_039141768.1">
    <property type="nucleotide sequence ID" value="XM_039285834.1"/>
</dbReference>
<dbReference type="InterPro" id="IPR022272">
    <property type="entry name" value="Lipocalin_CS"/>
</dbReference>
<feature type="region of interest" description="Disordered" evidence="1">
    <location>
        <begin position="1866"/>
        <end position="1886"/>
    </location>
</feature>
<feature type="domain" description="Agenet" evidence="2">
    <location>
        <begin position="1748"/>
        <end position="1806"/>
    </location>
</feature>
<proteinExistence type="predicted"/>
<feature type="region of interest" description="Disordered" evidence="1">
    <location>
        <begin position="476"/>
        <end position="511"/>
    </location>
</feature>
<evidence type="ECO:0000313" key="3">
    <source>
        <dbReference type="Proteomes" id="UP001515500"/>
    </source>
</evidence>
<dbReference type="SMART" id="SM00743">
    <property type="entry name" value="Agenet"/>
    <property type="match status" value="2"/>
</dbReference>
<gene>
    <name evidence="4 5 6" type="primary">LOC120279009</name>
</gene>
<accession>A0AB40CQH8</accession>